<evidence type="ECO:0000259" key="1">
    <source>
        <dbReference type="Pfam" id="PF01609"/>
    </source>
</evidence>
<gene>
    <name evidence="3" type="ORF">D7V94_23065</name>
</gene>
<dbReference type="AlphaFoldDB" id="A0A3A9A1R7"/>
<dbReference type="GO" id="GO:0004803">
    <property type="term" value="F:transposase activity"/>
    <property type="evidence" value="ECO:0007669"/>
    <property type="project" value="InterPro"/>
</dbReference>
<dbReference type="Pfam" id="PF01609">
    <property type="entry name" value="DDE_Tnp_1"/>
    <property type="match status" value="1"/>
</dbReference>
<organism evidence="3 4">
    <name type="scientific">Parablautia intestinalis</name>
    <dbReference type="NCBI Taxonomy" id="2320100"/>
    <lineage>
        <taxon>Bacteria</taxon>
        <taxon>Bacillati</taxon>
        <taxon>Bacillota</taxon>
        <taxon>Clostridia</taxon>
        <taxon>Lachnospirales</taxon>
        <taxon>Lachnospiraceae</taxon>
        <taxon>Parablautia</taxon>
    </lineage>
</organism>
<feature type="domain" description="H repeat-associated protein N-terminal" evidence="2">
    <location>
        <begin position="41"/>
        <end position="120"/>
    </location>
</feature>
<sequence length="355" mass="40273">MAKKSTRLEALHNIFEENGISPDTIELNDSLIQDIKKCADMVPDYRHPSYTKHLLGDIIMIVFFAVLGNADEWGEIESFAKRKEKWLRRYLELPFGVPTDDTYRVVMGSINTEHFYQVTVQMLLHMIEDIVSLSGKRDCIHEKSIVSVDGKESRGSKRKSGEQGEVRALQTLNVYSNDYGICLAQKFIEEKTNEIPAAQELLRLMDLRDTIVTADAMNCQKETVAAIVSGKGDYVLALKGNQQMFHEEVRAYFEEGVLEELKGKEGCYKKTVEPEHGGSAVREYYITEETGWYSERGKWKKLRSFGMVHKVLKKADGTKEEEYRYYICSIGEDADEFERAARGALGSGSESALAS</sequence>
<dbReference type="Pfam" id="PF13808">
    <property type="entry name" value="DDE_Tnp_1_assoc"/>
    <property type="match status" value="1"/>
</dbReference>
<feature type="domain" description="Transposase IS4-like" evidence="1">
    <location>
        <begin position="142"/>
        <end position="245"/>
    </location>
</feature>
<dbReference type="NCBIfam" id="NF033564">
    <property type="entry name" value="transpos_ISAs1"/>
    <property type="match status" value="1"/>
</dbReference>
<dbReference type="GO" id="GO:0006313">
    <property type="term" value="P:DNA transposition"/>
    <property type="evidence" value="ECO:0007669"/>
    <property type="project" value="InterPro"/>
</dbReference>
<keyword evidence="4" id="KW-1185">Reference proteome</keyword>
<evidence type="ECO:0000259" key="2">
    <source>
        <dbReference type="Pfam" id="PF13808"/>
    </source>
</evidence>
<dbReference type="InterPro" id="IPR051698">
    <property type="entry name" value="Transposase_11-like"/>
</dbReference>
<dbReference type="RefSeq" id="WP_120472556.1">
    <property type="nucleotide sequence ID" value="NZ_RAYQ01000093.1"/>
</dbReference>
<protein>
    <submittedName>
        <fullName evidence="3">ISAs1 family transposase</fullName>
    </submittedName>
</protein>
<dbReference type="PANTHER" id="PTHR30298">
    <property type="entry name" value="H REPEAT-ASSOCIATED PREDICTED TRANSPOSASE"/>
    <property type="match status" value="1"/>
</dbReference>
<dbReference type="InterPro" id="IPR047647">
    <property type="entry name" value="ISAs1_transpos"/>
</dbReference>
<dbReference type="GO" id="GO:0003677">
    <property type="term" value="F:DNA binding"/>
    <property type="evidence" value="ECO:0007669"/>
    <property type="project" value="InterPro"/>
</dbReference>
<reference evidence="3 4" key="1">
    <citation type="submission" date="2018-09" db="EMBL/GenBank/DDBJ databases">
        <title>Murine metabolic-syndrome-specific gut microbial biobank.</title>
        <authorList>
            <person name="Liu C."/>
        </authorList>
    </citation>
    <scope>NUCLEOTIDE SEQUENCE [LARGE SCALE GENOMIC DNA]</scope>
    <source>
        <strain evidence="3 4">0.1xD8-82</strain>
    </source>
</reference>
<dbReference type="OrthoDB" id="9815086at2"/>
<evidence type="ECO:0000313" key="4">
    <source>
        <dbReference type="Proteomes" id="UP000280696"/>
    </source>
</evidence>
<dbReference type="EMBL" id="RAYQ01000093">
    <property type="protein sequence ID" value="RKI85348.1"/>
    <property type="molecule type" value="Genomic_DNA"/>
</dbReference>
<proteinExistence type="predicted"/>
<dbReference type="InterPro" id="IPR032806">
    <property type="entry name" value="YbfD_N"/>
</dbReference>
<comment type="caution">
    <text evidence="3">The sequence shown here is derived from an EMBL/GenBank/DDBJ whole genome shotgun (WGS) entry which is preliminary data.</text>
</comment>
<dbReference type="InterPro" id="IPR002559">
    <property type="entry name" value="Transposase_11"/>
</dbReference>
<dbReference type="Proteomes" id="UP000280696">
    <property type="component" value="Unassembled WGS sequence"/>
</dbReference>
<evidence type="ECO:0000313" key="3">
    <source>
        <dbReference type="EMBL" id="RKI85348.1"/>
    </source>
</evidence>
<accession>A0A3A9A1R7</accession>
<dbReference type="PANTHER" id="PTHR30298:SF0">
    <property type="entry name" value="PROTEIN YBFL-RELATED"/>
    <property type="match status" value="1"/>
</dbReference>
<name>A0A3A9A1R7_9FIRM</name>